<evidence type="ECO:0000259" key="7">
    <source>
        <dbReference type="PROSITE" id="PS50043"/>
    </source>
</evidence>
<keyword evidence="1 6" id="KW-0597">Phosphoprotein</keyword>
<evidence type="ECO:0000313" key="9">
    <source>
        <dbReference type="EMBL" id="MDX6807251.1"/>
    </source>
</evidence>
<dbReference type="CDD" id="cd06170">
    <property type="entry name" value="LuxR_C_like"/>
    <property type="match status" value="1"/>
</dbReference>
<gene>
    <name evidence="9" type="ORF">SCD90_14355</name>
</gene>
<evidence type="ECO:0000256" key="1">
    <source>
        <dbReference type="ARBA" id="ARBA00022553"/>
    </source>
</evidence>
<name>A0ABU4RRN0_9HYPH</name>
<keyword evidence="5" id="KW-0804">Transcription</keyword>
<dbReference type="SMART" id="SM00448">
    <property type="entry name" value="REC"/>
    <property type="match status" value="1"/>
</dbReference>
<dbReference type="Pfam" id="PF00196">
    <property type="entry name" value="GerE"/>
    <property type="match status" value="1"/>
</dbReference>
<dbReference type="InterPro" id="IPR039420">
    <property type="entry name" value="WalR-like"/>
</dbReference>
<feature type="domain" description="Response regulatory" evidence="8">
    <location>
        <begin position="10"/>
        <end position="126"/>
    </location>
</feature>
<dbReference type="InterPro" id="IPR000792">
    <property type="entry name" value="Tscrpt_reg_LuxR_C"/>
</dbReference>
<dbReference type="RefSeq" id="WP_319845382.1">
    <property type="nucleotide sequence ID" value="NZ_JAXAFJ010000010.1"/>
</dbReference>
<keyword evidence="3" id="KW-0805">Transcription regulation</keyword>
<dbReference type="InterPro" id="IPR036388">
    <property type="entry name" value="WH-like_DNA-bd_sf"/>
</dbReference>
<evidence type="ECO:0000313" key="10">
    <source>
        <dbReference type="Proteomes" id="UP001274321"/>
    </source>
</evidence>
<feature type="modified residue" description="4-aspartylphosphate" evidence="6">
    <location>
        <position position="59"/>
    </location>
</feature>
<dbReference type="PROSITE" id="PS50110">
    <property type="entry name" value="RESPONSE_REGULATORY"/>
    <property type="match status" value="1"/>
</dbReference>
<evidence type="ECO:0000256" key="4">
    <source>
        <dbReference type="ARBA" id="ARBA00023125"/>
    </source>
</evidence>
<evidence type="ECO:0000256" key="6">
    <source>
        <dbReference type="PROSITE-ProRule" id="PRU00169"/>
    </source>
</evidence>
<dbReference type="SUPFAM" id="SSF46894">
    <property type="entry name" value="C-terminal effector domain of the bipartite response regulators"/>
    <property type="match status" value="1"/>
</dbReference>
<sequence>MSEQARPRDIVLVVDDSPDNLGMLTTAIEEAGMTVLVAMDGGSALRLVEQITPDIILMDAVMPGMDGFEATRLLKRSQGAGHVPIIFMTGLNETEDVVRGLSAGGVDYVVKPIVPDQLLARIRVHLANARAQQSARVALDASGRFLLSSNAAGQVLWATPQARRLLADLFTEASGEELHLPPDAQEWIAGLTGASAPPQVSLSSGERRLQISFLARTGPDELLLRLAEERTALPEAVLREKLSLTAREAEVLLWLARGKANKDIADILELSHRTVSKHLEQVFSKLGVENRASAAAVAIRAMSQEV</sequence>
<proteinExistence type="predicted"/>
<dbReference type="PRINTS" id="PR00038">
    <property type="entry name" value="HTHLUXR"/>
</dbReference>
<organism evidence="9 10">
    <name type="scientific">Terrihabitans rhizophilus</name>
    <dbReference type="NCBI Taxonomy" id="3092662"/>
    <lineage>
        <taxon>Bacteria</taxon>
        <taxon>Pseudomonadati</taxon>
        <taxon>Pseudomonadota</taxon>
        <taxon>Alphaproteobacteria</taxon>
        <taxon>Hyphomicrobiales</taxon>
        <taxon>Terrihabitans</taxon>
    </lineage>
</organism>
<accession>A0ABU4RRN0</accession>
<dbReference type="SMART" id="SM00421">
    <property type="entry name" value="HTH_LUXR"/>
    <property type="match status" value="1"/>
</dbReference>
<dbReference type="InterPro" id="IPR016032">
    <property type="entry name" value="Sig_transdc_resp-reg_C-effctor"/>
</dbReference>
<comment type="caution">
    <text evidence="9">The sequence shown here is derived from an EMBL/GenBank/DDBJ whole genome shotgun (WGS) entry which is preliminary data.</text>
</comment>
<dbReference type="SUPFAM" id="SSF52172">
    <property type="entry name" value="CheY-like"/>
    <property type="match status" value="1"/>
</dbReference>
<dbReference type="InterPro" id="IPR011006">
    <property type="entry name" value="CheY-like_superfamily"/>
</dbReference>
<dbReference type="PANTHER" id="PTHR48111:SF1">
    <property type="entry name" value="TWO-COMPONENT RESPONSE REGULATOR ORR33"/>
    <property type="match status" value="1"/>
</dbReference>
<protein>
    <submittedName>
        <fullName evidence="9">Response regulator</fullName>
    </submittedName>
</protein>
<evidence type="ECO:0000256" key="5">
    <source>
        <dbReference type="ARBA" id="ARBA00023163"/>
    </source>
</evidence>
<keyword evidence="4" id="KW-0238">DNA-binding</keyword>
<feature type="domain" description="HTH luxR-type" evidence="7">
    <location>
        <begin position="237"/>
        <end position="302"/>
    </location>
</feature>
<evidence type="ECO:0000256" key="3">
    <source>
        <dbReference type="ARBA" id="ARBA00023015"/>
    </source>
</evidence>
<dbReference type="InterPro" id="IPR001789">
    <property type="entry name" value="Sig_transdc_resp-reg_receiver"/>
</dbReference>
<dbReference type="PANTHER" id="PTHR48111">
    <property type="entry name" value="REGULATOR OF RPOS"/>
    <property type="match status" value="1"/>
</dbReference>
<dbReference type="Pfam" id="PF00072">
    <property type="entry name" value="Response_reg"/>
    <property type="match status" value="1"/>
</dbReference>
<dbReference type="Proteomes" id="UP001274321">
    <property type="component" value="Unassembled WGS sequence"/>
</dbReference>
<reference evidence="9 10" key="1">
    <citation type="submission" date="2023-11" db="EMBL/GenBank/DDBJ databases">
        <authorList>
            <person name="Bao R."/>
        </authorList>
    </citation>
    <scope>NUCLEOTIDE SEQUENCE [LARGE SCALE GENOMIC DNA]</scope>
    <source>
        <strain evidence="9 10">PJ23</strain>
    </source>
</reference>
<dbReference type="Gene3D" id="1.10.10.10">
    <property type="entry name" value="Winged helix-like DNA-binding domain superfamily/Winged helix DNA-binding domain"/>
    <property type="match status" value="1"/>
</dbReference>
<dbReference type="Gene3D" id="3.40.50.2300">
    <property type="match status" value="1"/>
</dbReference>
<dbReference type="EMBL" id="JAXAFJ010000010">
    <property type="protein sequence ID" value="MDX6807251.1"/>
    <property type="molecule type" value="Genomic_DNA"/>
</dbReference>
<dbReference type="PROSITE" id="PS50043">
    <property type="entry name" value="HTH_LUXR_2"/>
    <property type="match status" value="1"/>
</dbReference>
<evidence type="ECO:0000256" key="2">
    <source>
        <dbReference type="ARBA" id="ARBA00023012"/>
    </source>
</evidence>
<keyword evidence="10" id="KW-1185">Reference proteome</keyword>
<evidence type="ECO:0000259" key="8">
    <source>
        <dbReference type="PROSITE" id="PS50110"/>
    </source>
</evidence>
<keyword evidence="2" id="KW-0902">Two-component regulatory system</keyword>